<sequence length="312" mass="34817">MTAIERTKEKMKAAIEQTDPKREEVERVDALVDSGLDIITTISTIGTAIPLISGACGMARLIFLDVRKYKDKADDVVQAGRRVLDVLEFLRLLAHIAQLLEEFKTAVEKFGEPGFFKRFWKLRKYAGTLSRLDGEIRDKLDFLTNALEEALEKYVDERLDKDERALEDVAKEGGVDPEETTTALVFEVIAKTFSLDVYEKGLVLPLLVESFADDTKTIEALLEKTPHIIHEKLSDVGGACWALSALHVSAMRGNLNAIRRLKNMNGDFTIADARQRSPLHRAAAHGHVNVVWHLLVRCGVMSTPWTAATGHP</sequence>
<accession>A0AAD7UIS2</accession>
<dbReference type="InterPro" id="IPR002110">
    <property type="entry name" value="Ankyrin_rpt"/>
</dbReference>
<evidence type="ECO:0000313" key="1">
    <source>
        <dbReference type="EMBL" id="KAJ8607557.1"/>
    </source>
</evidence>
<reference evidence="1" key="1">
    <citation type="submission" date="2023-01" db="EMBL/GenBank/DDBJ databases">
        <title>Metagenome sequencing of chrysophaentin producing Chrysophaeum taylorii.</title>
        <authorList>
            <person name="Davison J."/>
            <person name="Bewley C."/>
        </authorList>
    </citation>
    <scope>NUCLEOTIDE SEQUENCE</scope>
    <source>
        <strain evidence="1">NIES-1699</strain>
    </source>
</reference>
<dbReference type="InterPro" id="IPR036770">
    <property type="entry name" value="Ankyrin_rpt-contain_sf"/>
</dbReference>
<comment type="caution">
    <text evidence="1">The sequence shown here is derived from an EMBL/GenBank/DDBJ whole genome shotgun (WGS) entry which is preliminary data.</text>
</comment>
<dbReference type="AlphaFoldDB" id="A0AAD7UIS2"/>
<dbReference type="EMBL" id="JAQMWT010000207">
    <property type="protein sequence ID" value="KAJ8607557.1"/>
    <property type="molecule type" value="Genomic_DNA"/>
</dbReference>
<gene>
    <name evidence="1" type="ORF">CTAYLR_010793</name>
</gene>
<dbReference type="Proteomes" id="UP001230188">
    <property type="component" value="Unassembled WGS sequence"/>
</dbReference>
<dbReference type="Pfam" id="PF12796">
    <property type="entry name" value="Ank_2"/>
    <property type="match status" value="1"/>
</dbReference>
<dbReference type="SUPFAM" id="SSF48403">
    <property type="entry name" value="Ankyrin repeat"/>
    <property type="match status" value="1"/>
</dbReference>
<protein>
    <submittedName>
        <fullName evidence="1">Uncharacterized protein</fullName>
    </submittedName>
</protein>
<dbReference type="SMART" id="SM00248">
    <property type="entry name" value="ANK"/>
    <property type="match status" value="2"/>
</dbReference>
<organism evidence="1 2">
    <name type="scientific">Chrysophaeum taylorii</name>
    <dbReference type="NCBI Taxonomy" id="2483200"/>
    <lineage>
        <taxon>Eukaryota</taxon>
        <taxon>Sar</taxon>
        <taxon>Stramenopiles</taxon>
        <taxon>Ochrophyta</taxon>
        <taxon>Pelagophyceae</taxon>
        <taxon>Pelagomonadales</taxon>
        <taxon>Pelagomonadaceae</taxon>
        <taxon>Chrysophaeum</taxon>
    </lineage>
</organism>
<dbReference type="Gene3D" id="1.25.40.20">
    <property type="entry name" value="Ankyrin repeat-containing domain"/>
    <property type="match status" value="1"/>
</dbReference>
<evidence type="ECO:0000313" key="2">
    <source>
        <dbReference type="Proteomes" id="UP001230188"/>
    </source>
</evidence>
<proteinExistence type="predicted"/>
<name>A0AAD7UIS2_9STRA</name>
<keyword evidence="2" id="KW-1185">Reference proteome</keyword>